<dbReference type="Proteomes" id="UP000029549">
    <property type="component" value="Unassembled WGS sequence"/>
</dbReference>
<comment type="caution">
    <text evidence="1">The sequence shown here is derived from an EMBL/GenBank/DDBJ whole genome shotgun (WGS) entry which is preliminary data.</text>
</comment>
<sequence>MLVKEDRRPNKASIGLSERWTANELPELLEIRAAIR</sequence>
<reference evidence="1 2" key="1">
    <citation type="submission" date="2013-09" db="EMBL/GenBank/DDBJ databases">
        <title>High correlation between genotypes and phenotypes of environmental bacteria Comamonas testosteroni strains.</title>
        <authorList>
            <person name="Liu L."/>
            <person name="Zhu W."/>
            <person name="Xia X."/>
            <person name="Xu B."/>
            <person name="Luo M."/>
            <person name="Wang G."/>
        </authorList>
    </citation>
    <scope>NUCLEOTIDE SEQUENCE [LARGE SCALE GENOMIC DNA]</scope>
    <source>
        <strain evidence="1 2">DF2</strain>
    </source>
</reference>
<accession>A0A0E3BVS4</accession>
<gene>
    <name evidence="1" type="ORF">P608_15535</name>
</gene>
<dbReference type="AlphaFoldDB" id="A0A0E3BVS4"/>
<dbReference type="EMBL" id="AWTP01000117">
    <property type="protein sequence ID" value="KGH10133.1"/>
    <property type="molecule type" value="Genomic_DNA"/>
</dbReference>
<evidence type="ECO:0000313" key="2">
    <source>
        <dbReference type="Proteomes" id="UP000029549"/>
    </source>
</evidence>
<protein>
    <submittedName>
        <fullName evidence="1">Uncharacterized protein</fullName>
    </submittedName>
</protein>
<keyword evidence="2" id="KW-1185">Reference proteome</keyword>
<organism evidence="1 2">
    <name type="scientific">Comamonas thiooxydans</name>
    <dbReference type="NCBI Taxonomy" id="363952"/>
    <lineage>
        <taxon>Bacteria</taxon>
        <taxon>Pseudomonadati</taxon>
        <taxon>Pseudomonadota</taxon>
        <taxon>Betaproteobacteria</taxon>
        <taxon>Burkholderiales</taxon>
        <taxon>Comamonadaceae</taxon>
        <taxon>Comamonas</taxon>
    </lineage>
</organism>
<evidence type="ECO:0000313" key="1">
    <source>
        <dbReference type="EMBL" id="KGH10133.1"/>
    </source>
</evidence>
<proteinExistence type="predicted"/>
<name>A0A0E3BVS4_9BURK</name>